<organism evidence="1 2">
    <name type="scientific">Populus trichocarpa</name>
    <name type="common">Western balsam poplar</name>
    <name type="synonym">Populus balsamifera subsp. trichocarpa</name>
    <dbReference type="NCBI Taxonomy" id="3694"/>
    <lineage>
        <taxon>Eukaryota</taxon>
        <taxon>Viridiplantae</taxon>
        <taxon>Streptophyta</taxon>
        <taxon>Embryophyta</taxon>
        <taxon>Tracheophyta</taxon>
        <taxon>Spermatophyta</taxon>
        <taxon>Magnoliopsida</taxon>
        <taxon>eudicotyledons</taxon>
        <taxon>Gunneridae</taxon>
        <taxon>Pentapetalae</taxon>
        <taxon>rosids</taxon>
        <taxon>fabids</taxon>
        <taxon>Malpighiales</taxon>
        <taxon>Salicaceae</taxon>
        <taxon>Saliceae</taxon>
        <taxon>Populus</taxon>
    </lineage>
</organism>
<comment type="caution">
    <text evidence="1">The sequence shown here is derived from an EMBL/GenBank/DDBJ whole genome shotgun (WGS) entry which is preliminary data.</text>
</comment>
<protein>
    <submittedName>
        <fullName evidence="1">Uncharacterized protein</fullName>
    </submittedName>
</protein>
<reference evidence="1 2" key="1">
    <citation type="journal article" date="2006" name="Science">
        <title>The genome of black cottonwood, Populus trichocarpa (Torr. &amp; Gray).</title>
        <authorList>
            <person name="Tuskan G.A."/>
            <person name="Difazio S."/>
            <person name="Jansson S."/>
            <person name="Bohlmann J."/>
            <person name="Grigoriev I."/>
            <person name="Hellsten U."/>
            <person name="Putnam N."/>
            <person name="Ralph S."/>
            <person name="Rombauts S."/>
            <person name="Salamov A."/>
            <person name="Schein J."/>
            <person name="Sterck L."/>
            <person name="Aerts A."/>
            <person name="Bhalerao R.R."/>
            <person name="Bhalerao R.P."/>
            <person name="Blaudez D."/>
            <person name="Boerjan W."/>
            <person name="Brun A."/>
            <person name="Brunner A."/>
            <person name="Busov V."/>
            <person name="Campbell M."/>
            <person name="Carlson J."/>
            <person name="Chalot M."/>
            <person name="Chapman J."/>
            <person name="Chen G.L."/>
            <person name="Cooper D."/>
            <person name="Coutinho P.M."/>
            <person name="Couturier J."/>
            <person name="Covert S."/>
            <person name="Cronk Q."/>
            <person name="Cunningham R."/>
            <person name="Davis J."/>
            <person name="Degroeve S."/>
            <person name="Dejardin A."/>
            <person name="Depamphilis C."/>
            <person name="Detter J."/>
            <person name="Dirks B."/>
            <person name="Dubchak I."/>
            <person name="Duplessis S."/>
            <person name="Ehlting J."/>
            <person name="Ellis B."/>
            <person name="Gendler K."/>
            <person name="Goodstein D."/>
            <person name="Gribskov M."/>
            <person name="Grimwood J."/>
            <person name="Groover A."/>
            <person name="Gunter L."/>
            <person name="Hamberger B."/>
            <person name="Heinze B."/>
            <person name="Helariutta Y."/>
            <person name="Henrissat B."/>
            <person name="Holligan D."/>
            <person name="Holt R."/>
            <person name="Huang W."/>
            <person name="Islam-Faridi N."/>
            <person name="Jones S."/>
            <person name="Jones-Rhoades M."/>
            <person name="Jorgensen R."/>
            <person name="Joshi C."/>
            <person name="Kangasjarvi J."/>
            <person name="Karlsson J."/>
            <person name="Kelleher C."/>
            <person name="Kirkpatrick R."/>
            <person name="Kirst M."/>
            <person name="Kohler A."/>
            <person name="Kalluri U."/>
            <person name="Larimer F."/>
            <person name="Leebens-Mack J."/>
            <person name="Leple J.C."/>
            <person name="Locascio P."/>
            <person name="Lou Y."/>
            <person name="Lucas S."/>
            <person name="Martin F."/>
            <person name="Montanini B."/>
            <person name="Napoli C."/>
            <person name="Nelson D.R."/>
            <person name="Nelson C."/>
            <person name="Nieminen K."/>
            <person name="Nilsson O."/>
            <person name="Pereda V."/>
            <person name="Peter G."/>
            <person name="Philippe R."/>
            <person name="Pilate G."/>
            <person name="Poliakov A."/>
            <person name="Razumovskaya J."/>
            <person name="Richardson P."/>
            <person name="Rinaldi C."/>
            <person name="Ritland K."/>
            <person name="Rouze P."/>
            <person name="Ryaboy D."/>
            <person name="Schmutz J."/>
            <person name="Schrader J."/>
            <person name="Segerman B."/>
            <person name="Shin H."/>
            <person name="Siddiqui A."/>
            <person name="Sterky F."/>
            <person name="Terry A."/>
            <person name="Tsai C.J."/>
            <person name="Uberbacher E."/>
            <person name="Unneberg P."/>
            <person name="Vahala J."/>
            <person name="Wall K."/>
            <person name="Wessler S."/>
            <person name="Yang G."/>
            <person name="Yin T."/>
            <person name="Douglas C."/>
            <person name="Marra M."/>
            <person name="Sandberg G."/>
            <person name="Van de Peer Y."/>
            <person name="Rokhsar D."/>
        </authorList>
    </citation>
    <scope>NUCLEOTIDE SEQUENCE [LARGE SCALE GENOMIC DNA]</scope>
    <source>
        <strain evidence="2">cv. Nisqually</strain>
    </source>
</reference>
<dbReference type="Proteomes" id="UP000006729">
    <property type="component" value="Chromosome 2"/>
</dbReference>
<sequence>MFNCKFAIKYFVLFFLIPTELATTRTITTQDSFLQQICGCRSTKVTDLDMDAKKNYSPITRSLLLSHNLQPPYPPQAATSPQMLLPPSRA</sequence>
<gene>
    <name evidence="1" type="ORF">POPTR_002G119250v4</name>
</gene>
<keyword evidence="2" id="KW-1185">Reference proteome</keyword>
<proteinExistence type="predicted"/>
<name>A0ACC0TDJ0_POPTR</name>
<evidence type="ECO:0000313" key="1">
    <source>
        <dbReference type="EMBL" id="KAI9399594.1"/>
    </source>
</evidence>
<accession>A0ACC0TDJ0</accession>
<dbReference type="EMBL" id="CM009291">
    <property type="protein sequence ID" value="KAI9399594.1"/>
    <property type="molecule type" value="Genomic_DNA"/>
</dbReference>
<evidence type="ECO:0000313" key="2">
    <source>
        <dbReference type="Proteomes" id="UP000006729"/>
    </source>
</evidence>